<evidence type="ECO:0000256" key="1">
    <source>
        <dbReference type="SAM" id="Phobius"/>
    </source>
</evidence>
<keyword evidence="1" id="KW-0812">Transmembrane</keyword>
<feature type="transmembrane region" description="Helical" evidence="1">
    <location>
        <begin position="12"/>
        <end position="29"/>
    </location>
</feature>
<keyword evidence="3" id="KW-1185">Reference proteome</keyword>
<dbReference type="GeneID" id="68099105"/>
<dbReference type="EMBL" id="PYSW02000028">
    <property type="protein sequence ID" value="KAG2379534.1"/>
    <property type="molecule type" value="Genomic_DNA"/>
</dbReference>
<keyword evidence="1" id="KW-0472">Membrane</keyword>
<reference evidence="2 3" key="1">
    <citation type="journal article" date="2018" name="BMC Genomics">
        <title>The genome of Naegleria lovaniensis, the basis for a comparative approach to unravel pathogenicity factors of the human pathogenic amoeba N. fowleri.</title>
        <authorList>
            <person name="Liechti N."/>
            <person name="Schurch N."/>
            <person name="Bruggmann R."/>
            <person name="Wittwer M."/>
        </authorList>
    </citation>
    <scope>NUCLEOTIDE SEQUENCE [LARGE SCALE GENOMIC DNA]</scope>
    <source>
        <strain evidence="2 3">ATCC 30569</strain>
    </source>
</reference>
<evidence type="ECO:0000313" key="3">
    <source>
        <dbReference type="Proteomes" id="UP000816034"/>
    </source>
</evidence>
<dbReference type="Proteomes" id="UP000816034">
    <property type="component" value="Unassembled WGS sequence"/>
</dbReference>
<comment type="caution">
    <text evidence="2">The sequence shown here is derived from an EMBL/GenBank/DDBJ whole genome shotgun (WGS) entry which is preliminary data.</text>
</comment>
<keyword evidence="1" id="KW-1133">Transmembrane helix</keyword>
<accession>A0AA88GL58</accession>
<dbReference type="RefSeq" id="XP_044546796.1">
    <property type="nucleotide sequence ID" value="XM_044696535.1"/>
</dbReference>
<sequence length="245" mass="27308">MSEVQPSIHVRIQILLLLSLFVLYVQTFVECNSPSQRPSTFPFSSFQVNDNRCCTHTDGSFVYCDITRICCKKYSSNACSQYNYECCSITSKCGNHGCYDPTLNSESKLNSETVYGLSIGLPFGFVLVILVLSVCAYGSFRKKRLTIQVATHHVTIPENQQTIVPPQCPLPTMALSTVEMMDLPPSTVTSENLPQPLPSDQTAIPYTTSLVLQQQMIDPLSPMDSSHHDIAAHHIYFNNNMNNIV</sequence>
<dbReference type="AlphaFoldDB" id="A0AA88GL58"/>
<organism evidence="2 3">
    <name type="scientific">Naegleria lovaniensis</name>
    <name type="common">Amoeba</name>
    <dbReference type="NCBI Taxonomy" id="51637"/>
    <lineage>
        <taxon>Eukaryota</taxon>
        <taxon>Discoba</taxon>
        <taxon>Heterolobosea</taxon>
        <taxon>Tetramitia</taxon>
        <taxon>Eutetramitia</taxon>
        <taxon>Vahlkampfiidae</taxon>
        <taxon>Naegleria</taxon>
    </lineage>
</organism>
<proteinExistence type="predicted"/>
<evidence type="ECO:0000313" key="2">
    <source>
        <dbReference type="EMBL" id="KAG2379534.1"/>
    </source>
</evidence>
<gene>
    <name evidence="2" type="ORF">C9374_006651</name>
</gene>
<feature type="transmembrane region" description="Helical" evidence="1">
    <location>
        <begin position="114"/>
        <end position="137"/>
    </location>
</feature>
<name>A0AA88GL58_NAELO</name>
<protein>
    <submittedName>
        <fullName evidence="2">Uncharacterized protein</fullName>
    </submittedName>
</protein>